<dbReference type="Gene3D" id="1.10.630.10">
    <property type="entry name" value="Cytochrome P450"/>
    <property type="match status" value="1"/>
</dbReference>
<comment type="similarity">
    <text evidence="2">Belongs to the cytochrome P450 family.</text>
</comment>
<proteinExistence type="inferred from homology"/>
<dbReference type="GO" id="GO:0020037">
    <property type="term" value="F:heme binding"/>
    <property type="evidence" value="ECO:0007669"/>
    <property type="project" value="InterPro"/>
</dbReference>
<feature type="transmembrane region" description="Helical" evidence="6">
    <location>
        <begin position="209"/>
        <end position="229"/>
    </location>
</feature>
<gene>
    <name evidence="7" type="ORF">PPNO1_LOCUS3641</name>
</gene>
<evidence type="ECO:0000313" key="8">
    <source>
        <dbReference type="Proteomes" id="UP000838763"/>
    </source>
</evidence>
<dbReference type="GO" id="GO:0005506">
    <property type="term" value="F:iron ion binding"/>
    <property type="evidence" value="ECO:0007669"/>
    <property type="project" value="InterPro"/>
</dbReference>
<keyword evidence="8" id="KW-1185">Reference proteome</keyword>
<evidence type="ECO:0000256" key="2">
    <source>
        <dbReference type="ARBA" id="ARBA00010617"/>
    </source>
</evidence>
<feature type="transmembrane region" description="Helical" evidence="6">
    <location>
        <begin position="30"/>
        <end position="48"/>
    </location>
</feature>
<dbReference type="EMBL" id="CALLCH030000009">
    <property type="protein sequence ID" value="CAI4213897.1"/>
    <property type="molecule type" value="Genomic_DNA"/>
</dbReference>
<protein>
    <recommendedName>
        <fullName evidence="9">Cytochrome P450</fullName>
    </recommendedName>
</protein>
<evidence type="ECO:0008006" key="9">
    <source>
        <dbReference type="Google" id="ProtNLM"/>
    </source>
</evidence>
<feature type="transmembrane region" description="Helical" evidence="6">
    <location>
        <begin position="360"/>
        <end position="376"/>
    </location>
</feature>
<evidence type="ECO:0000256" key="4">
    <source>
        <dbReference type="ARBA" id="ARBA00022723"/>
    </source>
</evidence>
<name>A0A9P1H0Y9_9PEZI</name>
<keyword evidence="4" id="KW-0479">Metal-binding</keyword>
<keyword evidence="6" id="KW-1133">Transmembrane helix</keyword>
<dbReference type="GO" id="GO:0004497">
    <property type="term" value="F:monooxygenase activity"/>
    <property type="evidence" value="ECO:0007669"/>
    <property type="project" value="InterPro"/>
</dbReference>
<organism evidence="7 8">
    <name type="scientific">Parascedosporium putredinis</name>
    <dbReference type="NCBI Taxonomy" id="1442378"/>
    <lineage>
        <taxon>Eukaryota</taxon>
        <taxon>Fungi</taxon>
        <taxon>Dikarya</taxon>
        <taxon>Ascomycota</taxon>
        <taxon>Pezizomycotina</taxon>
        <taxon>Sordariomycetes</taxon>
        <taxon>Hypocreomycetidae</taxon>
        <taxon>Microascales</taxon>
        <taxon>Microascaceae</taxon>
        <taxon>Parascedosporium</taxon>
    </lineage>
</organism>
<feature type="transmembrane region" description="Helical" evidence="6">
    <location>
        <begin position="87"/>
        <end position="111"/>
    </location>
</feature>
<dbReference type="Proteomes" id="UP000838763">
    <property type="component" value="Unassembled WGS sequence"/>
</dbReference>
<accession>A0A9P1H0Y9</accession>
<evidence type="ECO:0000256" key="3">
    <source>
        <dbReference type="ARBA" id="ARBA00022617"/>
    </source>
</evidence>
<evidence type="ECO:0000256" key="1">
    <source>
        <dbReference type="ARBA" id="ARBA00001971"/>
    </source>
</evidence>
<evidence type="ECO:0000256" key="6">
    <source>
        <dbReference type="SAM" id="Phobius"/>
    </source>
</evidence>
<dbReference type="PANTHER" id="PTHR24305">
    <property type="entry name" value="CYTOCHROME P450"/>
    <property type="match status" value="1"/>
</dbReference>
<feature type="transmembrane region" description="Helical" evidence="6">
    <location>
        <begin position="300"/>
        <end position="318"/>
    </location>
</feature>
<dbReference type="AlphaFoldDB" id="A0A9P1H0Y9"/>
<keyword evidence="5" id="KW-0408">Iron</keyword>
<keyword evidence="6" id="KW-0812">Transmembrane</keyword>
<dbReference type="InterPro" id="IPR050121">
    <property type="entry name" value="Cytochrome_P450_monoxygenase"/>
</dbReference>
<keyword evidence="3" id="KW-0349">Heme</keyword>
<dbReference type="InterPro" id="IPR018750">
    <property type="entry name" value="DUF2306_membrane"/>
</dbReference>
<reference evidence="7" key="1">
    <citation type="submission" date="2022-11" db="EMBL/GenBank/DDBJ databases">
        <authorList>
            <person name="Scott C."/>
            <person name="Bruce N."/>
        </authorList>
    </citation>
    <scope>NUCLEOTIDE SEQUENCE</scope>
</reference>
<dbReference type="GO" id="GO:0016705">
    <property type="term" value="F:oxidoreductase activity, acting on paired donors, with incorporation or reduction of molecular oxygen"/>
    <property type="evidence" value="ECO:0007669"/>
    <property type="project" value="InterPro"/>
</dbReference>
<comment type="caution">
    <text evidence="7">The sequence shown here is derived from an EMBL/GenBank/DDBJ whole genome shotgun (WGS) entry which is preliminary data.</text>
</comment>
<dbReference type="InterPro" id="IPR001128">
    <property type="entry name" value="Cyt_P450"/>
</dbReference>
<sequence>MAAVKSGPEAAPATSSVLRKVIGVFGFAKLYNFILWVLFAGGFFGFALSRTPYLNFYGYFCGPGSSSSLSAAPGECWYYLRGDHETIGIILHLVTIIPASILATFQFTPIIRRRFVLFHRINGYVVLLLSFLSTAGALMIARHAFGGGLETQMAIGVMGILFIGSLVMSYINIKRLQIEEHRAWMLRAWFYVSGVWNSRSHSPAKVNSSIKAASIITLRLVMFFAAMIISKQYGYYSARPCGQIDFMFRGNRNRTVASYPACASYYSGENTDQWAIVKADMFGNSSAEAATALGVSFGPAAWLCLALHAIGIEIYLKLTPAENQRLRIISYQRQLAAGMRNPGSAGLTVDRFGDSENTPYFMPIIYSISVVIYNLFFHPLTLFPGPKIAAASHIWYGCILTKGIAPHQMKKLHERYGPVVRVAPDELSFSSPAAWKDIYGYKRSGQSEMSKDKKYHAGLSEPILLNADREYHSSLRRLLSHGFADSALRAQEDIIQRYLKQFMEQLKKYSASGQNTINLEHWYQFFTFDVIGHLTNGQSYYCMEAGKLHPFIKISLSFVRFLSLKQAMMRFPTFLRLPFAKFFIRGT</sequence>
<keyword evidence="6" id="KW-0472">Membrane</keyword>
<comment type="cofactor">
    <cofactor evidence="1">
        <name>heme</name>
        <dbReference type="ChEBI" id="CHEBI:30413"/>
    </cofactor>
</comment>
<feature type="transmembrane region" description="Helical" evidence="6">
    <location>
        <begin position="123"/>
        <end position="141"/>
    </location>
</feature>
<dbReference type="Pfam" id="PF00067">
    <property type="entry name" value="p450"/>
    <property type="match status" value="1"/>
</dbReference>
<evidence type="ECO:0000256" key="5">
    <source>
        <dbReference type="ARBA" id="ARBA00023004"/>
    </source>
</evidence>
<dbReference type="OrthoDB" id="193478at2759"/>
<dbReference type="PANTHER" id="PTHR24305:SF210">
    <property type="entry name" value="CYTOCHROME P450 MONOOXYGENASE ASQL-RELATED"/>
    <property type="match status" value="1"/>
</dbReference>
<evidence type="ECO:0000313" key="7">
    <source>
        <dbReference type="EMBL" id="CAI4213897.1"/>
    </source>
</evidence>
<dbReference type="SUPFAM" id="SSF48264">
    <property type="entry name" value="Cytochrome P450"/>
    <property type="match status" value="1"/>
</dbReference>
<dbReference type="Pfam" id="PF10067">
    <property type="entry name" value="DUF2306"/>
    <property type="match status" value="1"/>
</dbReference>
<dbReference type="InterPro" id="IPR036396">
    <property type="entry name" value="Cyt_P450_sf"/>
</dbReference>
<feature type="transmembrane region" description="Helical" evidence="6">
    <location>
        <begin position="153"/>
        <end position="173"/>
    </location>
</feature>